<gene>
    <name evidence="1" type="ORF">GOODEAATRI_000549</name>
</gene>
<evidence type="ECO:0000313" key="1">
    <source>
        <dbReference type="EMBL" id="MEQ2170467.1"/>
    </source>
</evidence>
<accession>A0ABV0NGH2</accession>
<sequence length="129" mass="14650">MNKSTRYTNTDSFVLNSVHLIDDRMTPLDPVEELCLFASKETLARCASLSRPLGDPGRRDQLVGEGCSYTVASWEHRCYSLLGCAGSRLNALYFESFRKVHTGVFMLHPWLWVPTHITQHTSHAQKQPI</sequence>
<reference evidence="1 2" key="1">
    <citation type="submission" date="2021-06" db="EMBL/GenBank/DDBJ databases">
        <authorList>
            <person name="Palmer J.M."/>
        </authorList>
    </citation>
    <scope>NUCLEOTIDE SEQUENCE [LARGE SCALE GENOMIC DNA]</scope>
    <source>
        <strain evidence="1 2">GA_2019</strain>
        <tissue evidence="1">Muscle</tissue>
    </source>
</reference>
<name>A0ABV0NGH2_9TELE</name>
<keyword evidence="2" id="KW-1185">Reference proteome</keyword>
<dbReference type="Proteomes" id="UP001476798">
    <property type="component" value="Unassembled WGS sequence"/>
</dbReference>
<protein>
    <submittedName>
        <fullName evidence="1">Uncharacterized protein</fullName>
    </submittedName>
</protein>
<dbReference type="EMBL" id="JAHRIO010039996">
    <property type="protein sequence ID" value="MEQ2170467.1"/>
    <property type="molecule type" value="Genomic_DNA"/>
</dbReference>
<proteinExistence type="predicted"/>
<comment type="caution">
    <text evidence="1">The sequence shown here is derived from an EMBL/GenBank/DDBJ whole genome shotgun (WGS) entry which is preliminary data.</text>
</comment>
<evidence type="ECO:0000313" key="2">
    <source>
        <dbReference type="Proteomes" id="UP001476798"/>
    </source>
</evidence>
<organism evidence="1 2">
    <name type="scientific">Goodea atripinnis</name>
    <dbReference type="NCBI Taxonomy" id="208336"/>
    <lineage>
        <taxon>Eukaryota</taxon>
        <taxon>Metazoa</taxon>
        <taxon>Chordata</taxon>
        <taxon>Craniata</taxon>
        <taxon>Vertebrata</taxon>
        <taxon>Euteleostomi</taxon>
        <taxon>Actinopterygii</taxon>
        <taxon>Neopterygii</taxon>
        <taxon>Teleostei</taxon>
        <taxon>Neoteleostei</taxon>
        <taxon>Acanthomorphata</taxon>
        <taxon>Ovalentaria</taxon>
        <taxon>Atherinomorphae</taxon>
        <taxon>Cyprinodontiformes</taxon>
        <taxon>Goodeidae</taxon>
        <taxon>Goodea</taxon>
    </lineage>
</organism>